<dbReference type="EnsemblPlants" id="TuG1812G0500000256.01.T01">
    <property type="protein sequence ID" value="TuG1812G0500000256.01.T01.cds411669"/>
    <property type="gene ID" value="TuG1812G0500000256.01"/>
</dbReference>
<protein>
    <submittedName>
        <fullName evidence="1">Uncharacterized protein</fullName>
    </submittedName>
</protein>
<accession>A0A8R7QA05</accession>
<dbReference type="Proteomes" id="UP000015106">
    <property type="component" value="Chromosome 5"/>
</dbReference>
<keyword evidence="2" id="KW-1185">Reference proteome</keyword>
<name>A0A8R7QA05_TRIUA</name>
<dbReference type="AlphaFoldDB" id="A0A8R7QA05"/>
<reference evidence="1" key="3">
    <citation type="submission" date="2022-06" db="UniProtKB">
        <authorList>
            <consortium name="EnsemblPlants"/>
        </authorList>
    </citation>
    <scope>IDENTIFICATION</scope>
</reference>
<sequence length="52" mass="5889">MMPSHGFLNHQPFVFVSLENNLLLLDIVLRGLGPTQCRCTPARLHAPRRASY</sequence>
<dbReference type="Gramene" id="TuG1812G0500000256.01.T01">
    <property type="protein sequence ID" value="TuG1812G0500000256.01.T01.cds411669"/>
    <property type="gene ID" value="TuG1812G0500000256.01"/>
</dbReference>
<evidence type="ECO:0000313" key="2">
    <source>
        <dbReference type="Proteomes" id="UP000015106"/>
    </source>
</evidence>
<reference evidence="1" key="2">
    <citation type="submission" date="2018-03" db="EMBL/GenBank/DDBJ databases">
        <title>The Triticum urartu genome reveals the dynamic nature of wheat genome evolution.</title>
        <authorList>
            <person name="Ling H."/>
            <person name="Ma B."/>
            <person name="Shi X."/>
            <person name="Liu H."/>
            <person name="Dong L."/>
            <person name="Sun H."/>
            <person name="Cao Y."/>
            <person name="Gao Q."/>
            <person name="Zheng S."/>
            <person name="Li Y."/>
            <person name="Yu Y."/>
            <person name="Du H."/>
            <person name="Qi M."/>
            <person name="Li Y."/>
            <person name="Yu H."/>
            <person name="Cui Y."/>
            <person name="Wang N."/>
            <person name="Chen C."/>
            <person name="Wu H."/>
            <person name="Zhao Y."/>
            <person name="Zhang J."/>
            <person name="Li Y."/>
            <person name="Zhou W."/>
            <person name="Zhang B."/>
            <person name="Hu W."/>
            <person name="Eijk M."/>
            <person name="Tang J."/>
            <person name="Witsenboer H."/>
            <person name="Zhao S."/>
            <person name="Li Z."/>
            <person name="Zhang A."/>
            <person name="Wang D."/>
            <person name="Liang C."/>
        </authorList>
    </citation>
    <scope>NUCLEOTIDE SEQUENCE [LARGE SCALE GENOMIC DNA]</scope>
    <source>
        <strain evidence="1">cv. G1812</strain>
    </source>
</reference>
<organism evidence="1 2">
    <name type="scientific">Triticum urartu</name>
    <name type="common">Red wild einkorn</name>
    <name type="synonym">Crithodium urartu</name>
    <dbReference type="NCBI Taxonomy" id="4572"/>
    <lineage>
        <taxon>Eukaryota</taxon>
        <taxon>Viridiplantae</taxon>
        <taxon>Streptophyta</taxon>
        <taxon>Embryophyta</taxon>
        <taxon>Tracheophyta</taxon>
        <taxon>Spermatophyta</taxon>
        <taxon>Magnoliopsida</taxon>
        <taxon>Liliopsida</taxon>
        <taxon>Poales</taxon>
        <taxon>Poaceae</taxon>
        <taxon>BOP clade</taxon>
        <taxon>Pooideae</taxon>
        <taxon>Triticodae</taxon>
        <taxon>Triticeae</taxon>
        <taxon>Triticinae</taxon>
        <taxon>Triticum</taxon>
    </lineage>
</organism>
<proteinExistence type="predicted"/>
<reference evidence="2" key="1">
    <citation type="journal article" date="2013" name="Nature">
        <title>Draft genome of the wheat A-genome progenitor Triticum urartu.</title>
        <authorList>
            <person name="Ling H.Q."/>
            <person name="Zhao S."/>
            <person name="Liu D."/>
            <person name="Wang J."/>
            <person name="Sun H."/>
            <person name="Zhang C."/>
            <person name="Fan H."/>
            <person name="Li D."/>
            <person name="Dong L."/>
            <person name="Tao Y."/>
            <person name="Gao C."/>
            <person name="Wu H."/>
            <person name="Li Y."/>
            <person name="Cui Y."/>
            <person name="Guo X."/>
            <person name="Zheng S."/>
            <person name="Wang B."/>
            <person name="Yu K."/>
            <person name="Liang Q."/>
            <person name="Yang W."/>
            <person name="Lou X."/>
            <person name="Chen J."/>
            <person name="Feng M."/>
            <person name="Jian J."/>
            <person name="Zhang X."/>
            <person name="Luo G."/>
            <person name="Jiang Y."/>
            <person name="Liu J."/>
            <person name="Wang Z."/>
            <person name="Sha Y."/>
            <person name="Zhang B."/>
            <person name="Wu H."/>
            <person name="Tang D."/>
            <person name="Shen Q."/>
            <person name="Xue P."/>
            <person name="Zou S."/>
            <person name="Wang X."/>
            <person name="Liu X."/>
            <person name="Wang F."/>
            <person name="Yang Y."/>
            <person name="An X."/>
            <person name="Dong Z."/>
            <person name="Zhang K."/>
            <person name="Zhang X."/>
            <person name="Luo M.C."/>
            <person name="Dvorak J."/>
            <person name="Tong Y."/>
            <person name="Wang J."/>
            <person name="Yang H."/>
            <person name="Li Z."/>
            <person name="Wang D."/>
            <person name="Zhang A."/>
            <person name="Wang J."/>
        </authorList>
    </citation>
    <scope>NUCLEOTIDE SEQUENCE</scope>
    <source>
        <strain evidence="2">cv. G1812</strain>
    </source>
</reference>
<evidence type="ECO:0000313" key="1">
    <source>
        <dbReference type="EnsemblPlants" id="TuG1812G0500000256.01.T01.cds411669"/>
    </source>
</evidence>